<dbReference type="PANTHER" id="PTHR28532">
    <property type="entry name" value="GEO13458P1"/>
    <property type="match status" value="1"/>
</dbReference>
<dbReference type="InterPro" id="IPR052436">
    <property type="entry name" value="LTO1_adapter"/>
</dbReference>
<dbReference type="Proteomes" id="UP000536275">
    <property type="component" value="Unassembled WGS sequence"/>
</dbReference>
<evidence type="ECO:0000313" key="3">
    <source>
        <dbReference type="EMBL" id="KAF6066681.1"/>
    </source>
</evidence>
<dbReference type="Pfam" id="PF09811">
    <property type="entry name" value="Yae1_N"/>
    <property type="match status" value="1"/>
</dbReference>
<gene>
    <name evidence="3" type="ORF">FOB64_004154</name>
</gene>
<evidence type="ECO:0000259" key="2">
    <source>
        <dbReference type="Pfam" id="PF09811"/>
    </source>
</evidence>
<name>A0A8H6BVC6_CANAX</name>
<comment type="caution">
    <text evidence="3">The sequence shown here is derived from an EMBL/GenBank/DDBJ whole genome shotgun (WGS) entry which is preliminary data.</text>
</comment>
<proteinExistence type="inferred from homology"/>
<feature type="domain" description="Essential protein Yae1 N-terminal" evidence="2">
    <location>
        <begin position="20"/>
        <end position="55"/>
    </location>
</feature>
<accession>A0A8H6BVC6</accession>
<dbReference type="EMBL" id="JABWAD010000055">
    <property type="protein sequence ID" value="KAF6066681.1"/>
    <property type="molecule type" value="Genomic_DNA"/>
</dbReference>
<dbReference type="AlphaFoldDB" id="A0A8H6BVC6"/>
<dbReference type="InterPro" id="IPR019191">
    <property type="entry name" value="Essential_protein_Yae1_N"/>
</dbReference>
<protein>
    <submittedName>
        <fullName evidence="3">Essential protein Yae1, N terminal family protein</fullName>
    </submittedName>
</protein>
<dbReference type="PANTHER" id="PTHR28532:SF1">
    <property type="entry name" value="ORAL CANCER OVEREXPRESSED 1"/>
    <property type="match status" value="1"/>
</dbReference>
<evidence type="ECO:0000313" key="4">
    <source>
        <dbReference type="Proteomes" id="UP000536275"/>
    </source>
</evidence>
<comment type="similarity">
    <text evidence="1">Belongs to the LTO1 family.</text>
</comment>
<organism evidence="3 4">
    <name type="scientific">Candida albicans</name>
    <name type="common">Yeast</name>
    <dbReference type="NCBI Taxonomy" id="5476"/>
    <lineage>
        <taxon>Eukaryota</taxon>
        <taxon>Fungi</taxon>
        <taxon>Dikarya</taxon>
        <taxon>Ascomycota</taxon>
        <taxon>Saccharomycotina</taxon>
        <taxon>Pichiomycetes</taxon>
        <taxon>Debaryomycetaceae</taxon>
        <taxon>Candida/Lodderomyces clade</taxon>
        <taxon>Candida</taxon>
    </lineage>
</organism>
<sequence>MSDIDIDNVLNLEEEQYELGFKEGQIQGTKDQYLEGKEYGYQTGFQRFLIIGYIQELMKFWLSHIDQYNNSSSLRNHLNNLEILWHKFL</sequence>
<reference evidence="3 4" key="1">
    <citation type="submission" date="2020-03" db="EMBL/GenBank/DDBJ databases">
        <title>FDA dAtabase for Regulatory Grade micrObial Sequences (FDA-ARGOS): Supporting development and validation of Infectious Disease Dx tests.</title>
        <authorList>
            <person name="Campos J."/>
            <person name="Goldberg B."/>
            <person name="Tallon L."/>
            <person name="Sadzewicz L."/>
            <person name="Vavikolanu K."/>
            <person name="Mehta A."/>
            <person name="Aluvathingal J."/>
            <person name="Nadendla S."/>
            <person name="Nandy P."/>
            <person name="Geyer C."/>
            <person name="Yan Y."/>
            <person name="Sichtig H."/>
        </authorList>
    </citation>
    <scope>NUCLEOTIDE SEQUENCE [LARGE SCALE GENOMIC DNA]</scope>
    <source>
        <strain evidence="3 4">FDAARGOS_656</strain>
    </source>
</reference>
<evidence type="ECO:0000256" key="1">
    <source>
        <dbReference type="ARBA" id="ARBA00038090"/>
    </source>
</evidence>